<evidence type="ECO:0000256" key="1">
    <source>
        <dbReference type="SAM" id="SignalP"/>
    </source>
</evidence>
<keyword evidence="3" id="KW-1185">Reference proteome</keyword>
<feature type="signal peptide" evidence="1">
    <location>
        <begin position="1"/>
        <end position="23"/>
    </location>
</feature>
<gene>
    <name evidence="2" type="ORF">JCGZ_23483</name>
</gene>
<evidence type="ECO:0000313" key="3">
    <source>
        <dbReference type="Proteomes" id="UP000027138"/>
    </source>
</evidence>
<feature type="chain" id="PRO_5001638983" description="EGF-like domain-containing protein" evidence="1">
    <location>
        <begin position="24"/>
        <end position="193"/>
    </location>
</feature>
<accession>A0A067JUJ1</accession>
<protein>
    <recommendedName>
        <fullName evidence="4">EGF-like domain-containing protein</fullName>
    </recommendedName>
</protein>
<proteinExistence type="predicted"/>
<dbReference type="Proteomes" id="UP000027138">
    <property type="component" value="Unassembled WGS sequence"/>
</dbReference>
<reference evidence="2 3" key="1">
    <citation type="journal article" date="2014" name="PLoS ONE">
        <title>Global Analysis of Gene Expression Profiles in Physic Nut (Jatropha curcas L.) Seedlings Exposed to Salt Stress.</title>
        <authorList>
            <person name="Zhang L."/>
            <person name="Zhang C."/>
            <person name="Wu P."/>
            <person name="Chen Y."/>
            <person name="Li M."/>
            <person name="Jiang H."/>
            <person name="Wu G."/>
        </authorList>
    </citation>
    <scope>NUCLEOTIDE SEQUENCE [LARGE SCALE GENOMIC DNA]</scope>
    <source>
        <strain evidence="3">cv. GZQX0401</strain>
        <tissue evidence="2">Young leaves</tissue>
    </source>
</reference>
<organism evidence="2 3">
    <name type="scientific">Jatropha curcas</name>
    <name type="common">Barbados nut</name>
    <dbReference type="NCBI Taxonomy" id="180498"/>
    <lineage>
        <taxon>Eukaryota</taxon>
        <taxon>Viridiplantae</taxon>
        <taxon>Streptophyta</taxon>
        <taxon>Embryophyta</taxon>
        <taxon>Tracheophyta</taxon>
        <taxon>Spermatophyta</taxon>
        <taxon>Magnoliopsida</taxon>
        <taxon>eudicotyledons</taxon>
        <taxon>Gunneridae</taxon>
        <taxon>Pentapetalae</taxon>
        <taxon>rosids</taxon>
        <taxon>fabids</taxon>
        <taxon>Malpighiales</taxon>
        <taxon>Euphorbiaceae</taxon>
        <taxon>Crotonoideae</taxon>
        <taxon>Jatropheae</taxon>
        <taxon>Jatropha</taxon>
    </lineage>
</organism>
<dbReference type="PANTHER" id="PTHR33881">
    <property type="entry name" value="NEUROGENIC LOCUS NOTCH-LIKE PROTEIN"/>
    <property type="match status" value="1"/>
</dbReference>
<evidence type="ECO:0008006" key="4">
    <source>
        <dbReference type="Google" id="ProtNLM"/>
    </source>
</evidence>
<dbReference type="STRING" id="180498.A0A067JUJ1"/>
<keyword evidence="1" id="KW-0732">Signal</keyword>
<sequence>MTFFKALPFLAFFLLLLPVIALGDDNPLTSVYDADADVICDLVQCGKGKCIANIKYPLGYICKCETGWNRTTDDNLNNNLQFLPCVIPTCKLKYKGCQVAPPTPPATPVPLNTSIFDPCNWIYCGEGTCTKNSTFTHFCTCKSGFTNLFKIPFFPCYSNCSLGSDCSKLGITVAKSLLTDDTASIPGNHDPQV</sequence>
<dbReference type="AlphaFoldDB" id="A0A067JUJ1"/>
<dbReference type="EMBL" id="KK915213">
    <property type="protein sequence ID" value="KDP23650.1"/>
    <property type="molecule type" value="Genomic_DNA"/>
</dbReference>
<name>A0A067JUJ1_JATCU</name>
<evidence type="ECO:0000313" key="2">
    <source>
        <dbReference type="EMBL" id="KDP23650.1"/>
    </source>
</evidence>
<dbReference type="OrthoDB" id="1914642at2759"/>
<dbReference type="PANTHER" id="PTHR33881:SF10">
    <property type="entry name" value="SLIT HOMOLOG 2 PROTEIN-LIKE"/>
    <property type="match status" value="1"/>
</dbReference>